<name>A0A9W9AJ31_9AGAR</name>
<organism evidence="3 4">
    <name type="scientific">Lentinula aciculospora</name>
    <dbReference type="NCBI Taxonomy" id="153920"/>
    <lineage>
        <taxon>Eukaryota</taxon>
        <taxon>Fungi</taxon>
        <taxon>Dikarya</taxon>
        <taxon>Basidiomycota</taxon>
        <taxon>Agaricomycotina</taxon>
        <taxon>Agaricomycetes</taxon>
        <taxon>Agaricomycetidae</taxon>
        <taxon>Agaricales</taxon>
        <taxon>Marasmiineae</taxon>
        <taxon>Omphalotaceae</taxon>
        <taxon>Lentinula</taxon>
    </lineage>
</organism>
<dbReference type="PANTHER" id="PTHR40465:SF1">
    <property type="entry name" value="DUF6534 DOMAIN-CONTAINING PROTEIN"/>
    <property type="match status" value="1"/>
</dbReference>
<dbReference type="Proteomes" id="UP001150266">
    <property type="component" value="Unassembled WGS sequence"/>
</dbReference>
<feature type="domain" description="DUF6534" evidence="2">
    <location>
        <begin position="175"/>
        <end position="259"/>
    </location>
</feature>
<dbReference type="EMBL" id="JAOTPV010000004">
    <property type="protein sequence ID" value="KAJ4483928.1"/>
    <property type="molecule type" value="Genomic_DNA"/>
</dbReference>
<evidence type="ECO:0000259" key="2">
    <source>
        <dbReference type="Pfam" id="PF20152"/>
    </source>
</evidence>
<sequence>MNWELNGLHLAINVGETYGGMMVGLLLSSLLCGIASIQAAIFFCSKKTDPISHKLLVGILWALDVLQLCFVFNATYFYVVDQVGISSPPFFWSFKIQIFMQTLIMSLTKLLYISRLWKLKKFVSKWVPIGLGFYLVADCALGTVFAYEVYTVRVLHDLLAMNYKPIIILSMCSTSVSDLLVGGTLIYALAKSNTNLSWTNSSFEIFVAYLVNTGIITGLFSVAVLIALFAIGVQHPVYIVSEIALPQLYINCFLSMLNASVYFQTNQNSRGPTMTHILPYLHNEDPTNAILSRSDAQTLVSSESIMNNHIKLSEMETSNDNSPTINEIGLPLFQVENRPQPVVNVVRQKPVEVVIQRTQHAVTTDIRNGHGRVEPSCVGHNIV</sequence>
<evidence type="ECO:0000256" key="1">
    <source>
        <dbReference type="SAM" id="Phobius"/>
    </source>
</evidence>
<dbReference type="OrthoDB" id="3270417at2759"/>
<accession>A0A9W9AJ31</accession>
<keyword evidence="1" id="KW-0472">Membrane</keyword>
<dbReference type="Pfam" id="PF20152">
    <property type="entry name" value="DUF6534"/>
    <property type="match status" value="1"/>
</dbReference>
<gene>
    <name evidence="3" type="ORF">J3R30DRAFT_3698955</name>
</gene>
<dbReference type="AlphaFoldDB" id="A0A9W9AJ31"/>
<feature type="transmembrane region" description="Helical" evidence="1">
    <location>
        <begin position="90"/>
        <end position="114"/>
    </location>
</feature>
<feature type="transmembrane region" description="Helical" evidence="1">
    <location>
        <begin position="55"/>
        <end position="78"/>
    </location>
</feature>
<evidence type="ECO:0000313" key="4">
    <source>
        <dbReference type="Proteomes" id="UP001150266"/>
    </source>
</evidence>
<dbReference type="PANTHER" id="PTHR40465">
    <property type="entry name" value="CHROMOSOME 1, WHOLE GENOME SHOTGUN SEQUENCE"/>
    <property type="match status" value="1"/>
</dbReference>
<dbReference type="InterPro" id="IPR045339">
    <property type="entry name" value="DUF6534"/>
</dbReference>
<protein>
    <recommendedName>
        <fullName evidence="2">DUF6534 domain-containing protein</fullName>
    </recommendedName>
</protein>
<keyword evidence="4" id="KW-1185">Reference proteome</keyword>
<feature type="transmembrane region" description="Helical" evidence="1">
    <location>
        <begin position="126"/>
        <end position="147"/>
    </location>
</feature>
<feature type="transmembrane region" description="Helical" evidence="1">
    <location>
        <begin position="202"/>
        <end position="231"/>
    </location>
</feature>
<feature type="transmembrane region" description="Helical" evidence="1">
    <location>
        <begin position="167"/>
        <end position="190"/>
    </location>
</feature>
<evidence type="ECO:0000313" key="3">
    <source>
        <dbReference type="EMBL" id="KAJ4483928.1"/>
    </source>
</evidence>
<keyword evidence="1" id="KW-1133">Transmembrane helix</keyword>
<feature type="transmembrane region" description="Helical" evidence="1">
    <location>
        <begin position="20"/>
        <end position="43"/>
    </location>
</feature>
<reference evidence="3" key="1">
    <citation type="submission" date="2022-08" db="EMBL/GenBank/DDBJ databases">
        <title>A Global Phylogenomic Analysis of the Shiitake Genus Lentinula.</title>
        <authorList>
            <consortium name="DOE Joint Genome Institute"/>
            <person name="Sierra-Patev S."/>
            <person name="Min B."/>
            <person name="Naranjo-Ortiz M."/>
            <person name="Looney B."/>
            <person name="Konkel Z."/>
            <person name="Slot J.C."/>
            <person name="Sakamoto Y."/>
            <person name="Steenwyk J.L."/>
            <person name="Rokas A."/>
            <person name="Carro J."/>
            <person name="Camarero S."/>
            <person name="Ferreira P."/>
            <person name="Molpeceres G."/>
            <person name="Ruiz-Duenas F.J."/>
            <person name="Serrano A."/>
            <person name="Henrissat B."/>
            <person name="Drula E."/>
            <person name="Hughes K.W."/>
            <person name="Mata J.L."/>
            <person name="Ishikawa N.K."/>
            <person name="Vargas-Isla R."/>
            <person name="Ushijima S."/>
            <person name="Smith C.A."/>
            <person name="Ahrendt S."/>
            <person name="Andreopoulos W."/>
            <person name="He G."/>
            <person name="Labutti K."/>
            <person name="Lipzen A."/>
            <person name="Ng V."/>
            <person name="Riley R."/>
            <person name="Sandor L."/>
            <person name="Barry K."/>
            <person name="Martinez A.T."/>
            <person name="Xiao Y."/>
            <person name="Gibbons J.G."/>
            <person name="Terashima K."/>
            <person name="Grigoriev I.V."/>
            <person name="Hibbett D.S."/>
        </authorList>
    </citation>
    <scope>NUCLEOTIDE SEQUENCE</scope>
    <source>
        <strain evidence="3">JLM2183</strain>
    </source>
</reference>
<comment type="caution">
    <text evidence="3">The sequence shown here is derived from an EMBL/GenBank/DDBJ whole genome shotgun (WGS) entry which is preliminary data.</text>
</comment>
<proteinExistence type="predicted"/>
<keyword evidence="1" id="KW-0812">Transmembrane</keyword>